<comment type="caution">
    <text evidence="1">The sequence shown here is derived from an EMBL/GenBank/DDBJ whole genome shotgun (WGS) entry which is preliminary data.</text>
</comment>
<evidence type="ECO:0000313" key="2">
    <source>
        <dbReference type="Proteomes" id="UP000094291"/>
    </source>
</evidence>
<dbReference type="OrthoDB" id="277390at2"/>
<dbReference type="Pfam" id="PF07209">
    <property type="entry name" value="DUF1415"/>
    <property type="match status" value="1"/>
</dbReference>
<name>A0A1E2VEH7_9GAMM</name>
<protein>
    <recommendedName>
        <fullName evidence="3">DUF1415 domain-containing protein</fullName>
    </recommendedName>
</protein>
<sequence length="187" mass="21711">MATETSQTDALITAHTLNWVRSFIVAHNICPFARYELARPDMRIQVTRARKAREALSALEDECLWMEQHPQIETSLIVMPELFKSFESYLEFVARAEDFLFDADYEGIYQLATFHPEYYFADSDPDDAANFTNRSPYPMLHLLRESSVEKAIAHYGETQKIPERNIEHLTQMGRPAVEALRENCFKV</sequence>
<dbReference type="InterPro" id="IPR009858">
    <property type="entry name" value="DUF1415"/>
</dbReference>
<proteinExistence type="predicted"/>
<evidence type="ECO:0008006" key="3">
    <source>
        <dbReference type="Google" id="ProtNLM"/>
    </source>
</evidence>
<dbReference type="Proteomes" id="UP000094291">
    <property type="component" value="Unassembled WGS sequence"/>
</dbReference>
<dbReference type="RefSeq" id="WP_069000087.1">
    <property type="nucleotide sequence ID" value="NZ_MDTQ01000001.1"/>
</dbReference>
<evidence type="ECO:0000313" key="1">
    <source>
        <dbReference type="EMBL" id="ODC05065.1"/>
    </source>
</evidence>
<gene>
    <name evidence="1" type="ORF">BFW38_17525</name>
</gene>
<reference evidence="1 2" key="1">
    <citation type="submission" date="2016-08" db="EMBL/GenBank/DDBJ databases">
        <authorList>
            <person name="Seilhamer J.J."/>
        </authorList>
    </citation>
    <scope>NUCLEOTIDE SEQUENCE [LARGE SCALE GENOMIC DNA]</scope>
    <source>
        <strain evidence="1 2">PH27A</strain>
    </source>
</reference>
<keyword evidence="2" id="KW-1185">Reference proteome</keyword>
<organism evidence="1 2">
    <name type="scientific">Terasakiispira papahanaumokuakeensis</name>
    <dbReference type="NCBI Taxonomy" id="197479"/>
    <lineage>
        <taxon>Bacteria</taxon>
        <taxon>Pseudomonadati</taxon>
        <taxon>Pseudomonadota</taxon>
        <taxon>Gammaproteobacteria</taxon>
        <taxon>Oceanospirillales</taxon>
        <taxon>Terasakiispira</taxon>
    </lineage>
</organism>
<dbReference type="EMBL" id="MDTQ01000001">
    <property type="protein sequence ID" value="ODC05065.1"/>
    <property type="molecule type" value="Genomic_DNA"/>
</dbReference>
<dbReference type="AlphaFoldDB" id="A0A1E2VEH7"/>
<dbReference type="STRING" id="197479.BFW38_17525"/>
<accession>A0A1E2VEH7</accession>